<comment type="similarity">
    <text evidence="8">Belongs to the WD repeat TRM82 family.</text>
</comment>
<evidence type="ECO:0000313" key="10">
    <source>
        <dbReference type="Proteomes" id="UP000192223"/>
    </source>
</evidence>
<dbReference type="InterPro" id="IPR001680">
    <property type="entry name" value="WD40_rpt"/>
</dbReference>
<proteinExistence type="inferred from homology"/>
<comment type="function">
    <text evidence="6">Required for the Mettl1-dependent formation of N(7)-methylguanine at position 46 (m7G46) in tRNA. In the Mettl1-wuho methyltransferase complex, it is required to stabilize and induce conformational changes of the catalytic subunit. Required for binding of nanos mRNA and repression of translation by the mei-P26-bgcn-bam-sxl complex. May cooperate with mei-P26 and nanos to derepress the BMP signaling pathway. May cooperate with mei-P26 to suppress expression of a subset of microRNAs. May cooperate with mei-P26 to regulate bam expression levels in germline cells during gametogenesis. Required to promote mitosis to meiosis transition during gametogenesis. May regulate germline cell division in part by regulating ribosome biogenesis.</text>
</comment>
<dbReference type="PANTHER" id="PTHR16288">
    <property type="entry name" value="WD40 REPEAT PROTEIN 4"/>
    <property type="match status" value="1"/>
</dbReference>
<dbReference type="GO" id="GO:0106004">
    <property type="term" value="P:tRNA (guanine-N7)-methylation"/>
    <property type="evidence" value="ECO:0007669"/>
    <property type="project" value="UniProtKB-UniRule"/>
</dbReference>
<evidence type="ECO:0000256" key="4">
    <source>
        <dbReference type="ARBA" id="ARBA00022737"/>
    </source>
</evidence>
<comment type="pathway">
    <text evidence="8">tRNA modification; N(7)-methylguanine-tRNA biosynthesis.</text>
</comment>
<keyword evidence="2 8" id="KW-0853">WD repeat</keyword>
<dbReference type="GO" id="GO:0043527">
    <property type="term" value="C:tRNA methyltransferase complex"/>
    <property type="evidence" value="ECO:0007669"/>
    <property type="project" value="TreeGrafter"/>
</dbReference>
<name>A0A1W4XEP2_AGRPL</name>
<accession>A0A1W4XEP2</accession>
<dbReference type="SMART" id="SM00320">
    <property type="entry name" value="WD40"/>
    <property type="match status" value="4"/>
</dbReference>
<evidence type="ECO:0000256" key="6">
    <source>
        <dbReference type="ARBA" id="ARBA00093337"/>
    </source>
</evidence>
<dbReference type="PROSITE" id="PS00678">
    <property type="entry name" value="WD_REPEATS_1"/>
    <property type="match status" value="1"/>
</dbReference>
<dbReference type="SUPFAM" id="SSF50978">
    <property type="entry name" value="WD40 repeat-like"/>
    <property type="match status" value="1"/>
</dbReference>
<evidence type="ECO:0000256" key="2">
    <source>
        <dbReference type="ARBA" id="ARBA00022574"/>
    </source>
</evidence>
<dbReference type="UniPathway" id="UPA00989"/>
<evidence type="ECO:0000256" key="9">
    <source>
        <dbReference type="PROSITE-ProRule" id="PRU00221"/>
    </source>
</evidence>
<dbReference type="OrthoDB" id="371245at2759"/>
<organism evidence="10 11">
    <name type="scientific">Agrilus planipennis</name>
    <name type="common">Emerald ash borer</name>
    <name type="synonym">Agrilus marcopoli</name>
    <dbReference type="NCBI Taxonomy" id="224129"/>
    <lineage>
        <taxon>Eukaryota</taxon>
        <taxon>Metazoa</taxon>
        <taxon>Ecdysozoa</taxon>
        <taxon>Arthropoda</taxon>
        <taxon>Hexapoda</taxon>
        <taxon>Insecta</taxon>
        <taxon>Pterygota</taxon>
        <taxon>Neoptera</taxon>
        <taxon>Endopterygota</taxon>
        <taxon>Coleoptera</taxon>
        <taxon>Polyphaga</taxon>
        <taxon>Elateriformia</taxon>
        <taxon>Buprestoidea</taxon>
        <taxon>Buprestidae</taxon>
        <taxon>Agrilinae</taxon>
        <taxon>Agrilus</taxon>
    </lineage>
</organism>
<dbReference type="Pfam" id="PF00400">
    <property type="entry name" value="WD40"/>
    <property type="match status" value="3"/>
</dbReference>
<sequence>MILIHHENTIAIGIKNNLYLFNIELQQLQTTKIPDPVLPPNINKTRKEILVKEQRDIISVAFSKDGELIAVCTSNKQLLLYDKKLSVLRNCVTDRLVSKVCFSHINEVIVADRSGDVNLYKFNEKNDEPELILGHLSILLDVAISDCGKYIVTCDRDEKIRVSYYPNSYNILSYCLGHVEFVKNIKIVGTIVISASGDGTIRFWDIITGNELHCIDTMEFADEVESKAALEKMYADVDSEHLEIYTLPITQMEVMSNGNVVYVAINLLHCNSIQVHFAEINSDKSISSKFLSNIDLKETILAFSLQRNFYILTESSFYFCTVSPTGLDVNICKLLDVLFEEIKKTEDFCVKCNDNVIYSLYKRKYNNVEEYLERKKQRLESKK</sequence>
<dbReference type="RefSeq" id="XP_018334606.1">
    <property type="nucleotide sequence ID" value="XM_018479104.1"/>
</dbReference>
<keyword evidence="3 8" id="KW-0819">tRNA processing</keyword>
<keyword evidence="4 8" id="KW-0677">Repeat</keyword>
<evidence type="ECO:0000256" key="8">
    <source>
        <dbReference type="HAMAP-Rule" id="MF_03056"/>
    </source>
</evidence>
<evidence type="ECO:0000256" key="7">
    <source>
        <dbReference type="ARBA" id="ARBA00093542"/>
    </source>
</evidence>
<evidence type="ECO:0000313" key="11">
    <source>
        <dbReference type="RefSeq" id="XP_018334606.1"/>
    </source>
</evidence>
<dbReference type="Gene3D" id="2.130.10.10">
    <property type="entry name" value="YVTN repeat-like/Quinoprotein amine dehydrogenase"/>
    <property type="match status" value="1"/>
</dbReference>
<evidence type="ECO:0000256" key="5">
    <source>
        <dbReference type="ARBA" id="ARBA00023242"/>
    </source>
</evidence>
<dbReference type="InterPro" id="IPR015943">
    <property type="entry name" value="WD40/YVTN_repeat-like_dom_sf"/>
</dbReference>
<dbReference type="InterPro" id="IPR028884">
    <property type="entry name" value="Trm82"/>
</dbReference>
<dbReference type="InterPro" id="IPR019775">
    <property type="entry name" value="WD40_repeat_CS"/>
</dbReference>
<dbReference type="InParanoid" id="A0A1W4XEP2"/>
<dbReference type="FunCoup" id="A0A1W4XEP2">
    <property type="interactions" value="617"/>
</dbReference>
<protein>
    <submittedName>
        <fullName evidence="11">tRNA (Guanine-N(7)-)-methyltransferase non-catalytic subunit wdr4</fullName>
    </submittedName>
</protein>
<dbReference type="GeneID" id="108743535"/>
<keyword evidence="10" id="KW-1185">Reference proteome</keyword>
<dbReference type="STRING" id="224129.A0A1W4XEP2"/>
<dbReference type="GO" id="GO:0005634">
    <property type="term" value="C:nucleus"/>
    <property type="evidence" value="ECO:0007669"/>
    <property type="project" value="UniProtKB-SubCell"/>
</dbReference>
<dbReference type="CTD" id="31566"/>
<dbReference type="PANTHER" id="PTHR16288:SF0">
    <property type="entry name" value="TRNA (GUANINE-N(7)-)-METHYLTRANSFERASE NON-CATALYTIC SUBUNIT WDR4"/>
    <property type="match status" value="1"/>
</dbReference>
<dbReference type="HAMAP" id="MF_03056">
    <property type="entry name" value="TRM82"/>
    <property type="match status" value="1"/>
</dbReference>
<dbReference type="Proteomes" id="UP000192223">
    <property type="component" value="Unplaced"/>
</dbReference>
<comment type="function">
    <text evidence="8">Required for the formation of N(7)-methylguanine at position 46 (m7G46) in tRNA. In the complex, it is required to stabilize and induce conformational changes of the catalytic subunit.</text>
</comment>
<feature type="repeat" description="WD" evidence="9">
    <location>
        <begin position="175"/>
        <end position="214"/>
    </location>
</feature>
<dbReference type="AlphaFoldDB" id="A0A1W4XEP2"/>
<gene>
    <name evidence="11" type="primary">LOC108743535</name>
</gene>
<dbReference type="KEGG" id="apln:108743535"/>
<dbReference type="PROSITE" id="PS50082">
    <property type="entry name" value="WD_REPEATS_2"/>
    <property type="match status" value="1"/>
</dbReference>
<dbReference type="GO" id="GO:0005829">
    <property type="term" value="C:cytosol"/>
    <property type="evidence" value="ECO:0007669"/>
    <property type="project" value="TreeGrafter"/>
</dbReference>
<comment type="subcellular location">
    <subcellularLocation>
        <location evidence="1 8">Nucleus</location>
    </subcellularLocation>
</comment>
<comment type="subunit">
    <text evidence="7">Forms a heterodimer with the catalytic subunit Mettl1. Interacts with mei-P26 and weakly interacts with bgcn; required for the function or formation of the mei-P26-bgcn-bam-sxl complex. Interacts with nanos; may be involved in mei-P26-dependent derepression of the BMP signaling pathway. Interacts with Myc; the interaction may be mediated by mei-P26 and may be involved in the regulation of ribosome biogenesis.</text>
</comment>
<evidence type="ECO:0000256" key="1">
    <source>
        <dbReference type="ARBA" id="ARBA00004123"/>
    </source>
</evidence>
<keyword evidence="5 8" id="KW-0539">Nucleus</keyword>
<evidence type="ECO:0000256" key="3">
    <source>
        <dbReference type="ARBA" id="ARBA00022694"/>
    </source>
</evidence>
<reference evidence="11" key="1">
    <citation type="submission" date="2025-08" db="UniProtKB">
        <authorList>
            <consortium name="RefSeq"/>
        </authorList>
    </citation>
    <scope>IDENTIFICATION</scope>
    <source>
        <tissue evidence="11">Entire body</tissue>
    </source>
</reference>
<dbReference type="InterPro" id="IPR036322">
    <property type="entry name" value="WD40_repeat_dom_sf"/>
</dbReference>